<evidence type="ECO:0000313" key="1">
    <source>
        <dbReference type="EMBL" id="KAI9908141.1"/>
    </source>
</evidence>
<sequence>MPTLRQDQRGMWWRTFEQIQYEEFTIFPLMRLVEMLPEQLGFEKYDSAGIYGVKQQEEI</sequence>
<reference evidence="1 2" key="1">
    <citation type="journal article" date="2022" name="bioRxiv">
        <title>The genome of the oomycete Peronosclerospora sorghi, a cosmopolitan pathogen of maize and sorghum, is inflated with dispersed pseudogenes.</title>
        <authorList>
            <person name="Fletcher K."/>
            <person name="Martin F."/>
            <person name="Isakeit T."/>
            <person name="Cavanaugh K."/>
            <person name="Magill C."/>
            <person name="Michelmore R."/>
        </authorList>
    </citation>
    <scope>NUCLEOTIDE SEQUENCE [LARGE SCALE GENOMIC DNA]</scope>
    <source>
        <strain evidence="1">P6</strain>
    </source>
</reference>
<proteinExistence type="predicted"/>
<protein>
    <submittedName>
        <fullName evidence="1">Uncharacterized protein</fullName>
    </submittedName>
</protein>
<keyword evidence="2" id="KW-1185">Reference proteome</keyword>
<organism evidence="1 2">
    <name type="scientific">Peronosclerospora sorghi</name>
    <dbReference type="NCBI Taxonomy" id="230839"/>
    <lineage>
        <taxon>Eukaryota</taxon>
        <taxon>Sar</taxon>
        <taxon>Stramenopiles</taxon>
        <taxon>Oomycota</taxon>
        <taxon>Peronosporomycetes</taxon>
        <taxon>Peronosporales</taxon>
        <taxon>Peronosporaceae</taxon>
        <taxon>Peronosclerospora</taxon>
    </lineage>
</organism>
<name>A0ACC0VPX5_9STRA</name>
<accession>A0ACC0VPX5</accession>
<dbReference type="Proteomes" id="UP001163321">
    <property type="component" value="Chromosome 8"/>
</dbReference>
<dbReference type="EMBL" id="CM047587">
    <property type="protein sequence ID" value="KAI9908141.1"/>
    <property type="molecule type" value="Genomic_DNA"/>
</dbReference>
<gene>
    <name evidence="1" type="ORF">PsorP6_016474</name>
</gene>
<evidence type="ECO:0000313" key="2">
    <source>
        <dbReference type="Proteomes" id="UP001163321"/>
    </source>
</evidence>
<comment type="caution">
    <text evidence="1">The sequence shown here is derived from an EMBL/GenBank/DDBJ whole genome shotgun (WGS) entry which is preliminary data.</text>
</comment>